<proteinExistence type="predicted"/>
<evidence type="ECO:0000313" key="2">
    <source>
        <dbReference type="EMBL" id="MED6139576.1"/>
    </source>
</evidence>
<reference evidence="2 3" key="1">
    <citation type="journal article" date="2023" name="Plants (Basel)">
        <title>Bridging the Gap: Combining Genomics and Transcriptomics Approaches to Understand Stylosanthes scabra, an Orphan Legume from the Brazilian Caatinga.</title>
        <authorList>
            <person name="Ferreira-Neto J.R.C."/>
            <person name="da Silva M.D."/>
            <person name="Binneck E."/>
            <person name="de Melo N.F."/>
            <person name="da Silva R.H."/>
            <person name="de Melo A.L.T.M."/>
            <person name="Pandolfi V."/>
            <person name="Bustamante F.O."/>
            <person name="Brasileiro-Vidal A.C."/>
            <person name="Benko-Iseppon A.M."/>
        </authorList>
    </citation>
    <scope>NUCLEOTIDE SEQUENCE [LARGE SCALE GENOMIC DNA]</scope>
    <source>
        <tissue evidence="2">Leaves</tissue>
    </source>
</reference>
<sequence>MVDFWVMEEVVEREPDLPSNVEDLLRDLDIDLPGGDGGTTSTFHATSLDSSQDGGLDAQYDTTEANLQSVFTDFDD</sequence>
<evidence type="ECO:0000256" key="1">
    <source>
        <dbReference type="SAM" id="MobiDB-lite"/>
    </source>
</evidence>
<gene>
    <name evidence="2" type="ORF">PIB30_085191</name>
</gene>
<feature type="region of interest" description="Disordered" evidence="1">
    <location>
        <begin position="35"/>
        <end position="55"/>
    </location>
</feature>
<dbReference type="EMBL" id="JASCZI010061825">
    <property type="protein sequence ID" value="MED6139576.1"/>
    <property type="molecule type" value="Genomic_DNA"/>
</dbReference>
<comment type="caution">
    <text evidence="2">The sequence shown here is derived from an EMBL/GenBank/DDBJ whole genome shotgun (WGS) entry which is preliminary data.</text>
</comment>
<protein>
    <submittedName>
        <fullName evidence="2">Uncharacterized protein</fullName>
    </submittedName>
</protein>
<keyword evidence="3" id="KW-1185">Reference proteome</keyword>
<dbReference type="Proteomes" id="UP001341840">
    <property type="component" value="Unassembled WGS sequence"/>
</dbReference>
<organism evidence="2 3">
    <name type="scientific">Stylosanthes scabra</name>
    <dbReference type="NCBI Taxonomy" id="79078"/>
    <lineage>
        <taxon>Eukaryota</taxon>
        <taxon>Viridiplantae</taxon>
        <taxon>Streptophyta</taxon>
        <taxon>Embryophyta</taxon>
        <taxon>Tracheophyta</taxon>
        <taxon>Spermatophyta</taxon>
        <taxon>Magnoliopsida</taxon>
        <taxon>eudicotyledons</taxon>
        <taxon>Gunneridae</taxon>
        <taxon>Pentapetalae</taxon>
        <taxon>rosids</taxon>
        <taxon>fabids</taxon>
        <taxon>Fabales</taxon>
        <taxon>Fabaceae</taxon>
        <taxon>Papilionoideae</taxon>
        <taxon>50 kb inversion clade</taxon>
        <taxon>dalbergioids sensu lato</taxon>
        <taxon>Dalbergieae</taxon>
        <taxon>Pterocarpus clade</taxon>
        <taxon>Stylosanthes</taxon>
    </lineage>
</organism>
<feature type="compositionally biased region" description="Polar residues" evidence="1">
    <location>
        <begin position="39"/>
        <end position="53"/>
    </location>
</feature>
<name>A0ABU6ST20_9FABA</name>
<evidence type="ECO:0000313" key="3">
    <source>
        <dbReference type="Proteomes" id="UP001341840"/>
    </source>
</evidence>
<accession>A0ABU6ST20</accession>